<name>A0AA39TX26_9AGAR</name>
<organism evidence="3 4">
    <name type="scientific">Armillaria novae-zelandiae</name>
    <dbReference type="NCBI Taxonomy" id="153914"/>
    <lineage>
        <taxon>Eukaryota</taxon>
        <taxon>Fungi</taxon>
        <taxon>Dikarya</taxon>
        <taxon>Basidiomycota</taxon>
        <taxon>Agaricomycotina</taxon>
        <taxon>Agaricomycetes</taxon>
        <taxon>Agaricomycetidae</taxon>
        <taxon>Agaricales</taxon>
        <taxon>Marasmiineae</taxon>
        <taxon>Physalacriaceae</taxon>
        <taxon>Armillaria</taxon>
    </lineage>
</organism>
<keyword evidence="2" id="KW-1133">Transmembrane helix</keyword>
<feature type="coiled-coil region" evidence="1">
    <location>
        <begin position="333"/>
        <end position="398"/>
    </location>
</feature>
<evidence type="ECO:0000256" key="2">
    <source>
        <dbReference type="SAM" id="Phobius"/>
    </source>
</evidence>
<evidence type="ECO:0000313" key="3">
    <source>
        <dbReference type="EMBL" id="KAK0468958.1"/>
    </source>
</evidence>
<reference evidence="3" key="1">
    <citation type="submission" date="2023-06" db="EMBL/GenBank/DDBJ databases">
        <authorList>
            <consortium name="Lawrence Berkeley National Laboratory"/>
            <person name="Ahrendt S."/>
            <person name="Sahu N."/>
            <person name="Indic B."/>
            <person name="Wong-Bajracharya J."/>
            <person name="Merenyi Z."/>
            <person name="Ke H.-M."/>
            <person name="Monk M."/>
            <person name="Kocsube S."/>
            <person name="Drula E."/>
            <person name="Lipzen A."/>
            <person name="Balint B."/>
            <person name="Henrissat B."/>
            <person name="Andreopoulos B."/>
            <person name="Martin F.M."/>
            <person name="Harder C.B."/>
            <person name="Rigling D."/>
            <person name="Ford K.L."/>
            <person name="Foster G.D."/>
            <person name="Pangilinan J."/>
            <person name="Papanicolaou A."/>
            <person name="Barry K."/>
            <person name="LaButti K."/>
            <person name="Viragh M."/>
            <person name="Koriabine M."/>
            <person name="Yan M."/>
            <person name="Riley R."/>
            <person name="Champramary S."/>
            <person name="Plett K.L."/>
            <person name="Tsai I.J."/>
            <person name="Slot J."/>
            <person name="Sipos G."/>
            <person name="Plett J."/>
            <person name="Nagy L.G."/>
            <person name="Grigoriev I.V."/>
        </authorList>
    </citation>
    <scope>NUCLEOTIDE SEQUENCE</scope>
    <source>
        <strain evidence="3">ICMP 16352</strain>
    </source>
</reference>
<evidence type="ECO:0000256" key="1">
    <source>
        <dbReference type="SAM" id="Coils"/>
    </source>
</evidence>
<dbReference type="Proteomes" id="UP001175227">
    <property type="component" value="Unassembled WGS sequence"/>
</dbReference>
<proteinExistence type="predicted"/>
<keyword evidence="2" id="KW-0812">Transmembrane</keyword>
<accession>A0AA39TX26</accession>
<feature type="transmembrane region" description="Helical" evidence="2">
    <location>
        <begin position="611"/>
        <end position="633"/>
    </location>
</feature>
<dbReference type="AlphaFoldDB" id="A0AA39TX26"/>
<sequence length="651" mass="72592">MTLRFYYIRVGLQARDAFFGNTKQIYTRSPSLVDNFSAKVLLEAETRYAVLSREGVDKLSIFSGWHTSLLNPRYHYTLRGYNTAEWMAVTLEMEANNQGMDFTYDSSDWNRWMVHPGGLRAKHFFQLGDHVEGEILNFLNDLVEGQSAITCYIEGQDGAAGRVCGIGMSEQSYANNFMSGLPAHQPEDGLLILRRVFSAQSTALVDSEPAVLLDSIADILPILTSHGLHFSSDMSLKLVAFGLEHRGEGHLISSSKFYYIAVTPVLPPASTPELPTTLHSDPSSLTGVNDVTFTPSAAHFGDSDADIPAGTNVTLVGQWNEIRKEKELVDLQFEELKEELDLSKLRVQKLEEIESRQAKALQRLNALEQNLSDKRDLLESAQHECRSIEIKLRNMKMEAEQYCAEIKRQDAVISELKEFVSRNRSFTYAQSLIVNESLVDDLQGEVTRLQEVNEALHTARSEGAKLFELFEELELQLGQISHEISSCATLGYNVPTVLHPSSTLADELAGVGEVHTMEVAKEDGPVKSSVSIQTCLPTHSSIGTSSALKQRSTCTPLRSSPLVGPAFMSKRLEAGTGVLYKRKTVSRLVTDTYQRIHFRRFKLSRSFKRPLINLLALFLGSIVGMGIHIYLVAYSERNYGALYDTGFNGTR</sequence>
<protein>
    <submittedName>
        <fullName evidence="3">Uncharacterized protein</fullName>
    </submittedName>
</protein>
<dbReference type="EMBL" id="JAUEPR010000064">
    <property type="protein sequence ID" value="KAK0468958.1"/>
    <property type="molecule type" value="Genomic_DNA"/>
</dbReference>
<keyword evidence="4" id="KW-1185">Reference proteome</keyword>
<comment type="caution">
    <text evidence="3">The sequence shown here is derived from an EMBL/GenBank/DDBJ whole genome shotgun (WGS) entry which is preliminary data.</text>
</comment>
<keyword evidence="2" id="KW-0472">Membrane</keyword>
<evidence type="ECO:0000313" key="4">
    <source>
        <dbReference type="Proteomes" id="UP001175227"/>
    </source>
</evidence>
<keyword evidence="1" id="KW-0175">Coiled coil</keyword>
<gene>
    <name evidence="3" type="ORF">IW261DRAFT_1426006</name>
</gene>